<evidence type="ECO:0000256" key="1">
    <source>
        <dbReference type="ARBA" id="ARBA00023002"/>
    </source>
</evidence>
<dbReference type="SUPFAM" id="SSF53720">
    <property type="entry name" value="ALDH-like"/>
    <property type="match status" value="1"/>
</dbReference>
<dbReference type="EMBL" id="BMCM01000007">
    <property type="protein sequence ID" value="GGD89800.1"/>
    <property type="molecule type" value="Genomic_DNA"/>
</dbReference>
<reference evidence="4" key="1">
    <citation type="journal article" date="2019" name="Int. J. Syst. Evol. Microbiol.">
        <title>The Global Catalogue of Microorganisms (GCM) 10K type strain sequencing project: providing services to taxonomists for standard genome sequencing and annotation.</title>
        <authorList>
            <consortium name="The Broad Institute Genomics Platform"/>
            <consortium name="The Broad Institute Genome Sequencing Center for Infectious Disease"/>
            <person name="Wu L."/>
            <person name="Ma J."/>
        </authorList>
    </citation>
    <scope>NUCLEOTIDE SEQUENCE [LARGE SCALE GENOMIC DNA]</scope>
    <source>
        <strain evidence="4">CCM 7640</strain>
    </source>
</reference>
<sequence>MTSATTVTPAPGLDEADRERLDTAIEELDAGARTWSALTVGQRATLLRAVRSAVAASAEEWALTAAMSKGLNGGHPLRGEEWLSGPYSALDAIDAYIETLSRLAEGRNPLEGIRIDRAPGGRTRVHAFPLTGIDKVLMSGFTGEVWLEPGVTPRAARAGAGLAQRTPEESGGVGLVLGAGNVTSIPVLDVLYELLAHNRTALLKVNPTQDALVSVFEHAFAPLIEPGFLRIVRGGGDVGAYLTAHPKLAHVHITGSAATFDAITWGTGAAAKRRRRENRPQLLKPITAELGGVSPIIVVPGEWSDADLTFQAEHIATMRLQNCGHNCIAGQVVIMSSDWEQAGAFRAALRRAYAKAPERSIWYPGSDDRMQRAGDDYPDALVLGDRLLVEIGEGEDATALQNTEYFAPVLGVVEVGGTGQEFLDAAVAHANHDLQGTLGANLLIDPATQKALGTGFERAITELRYGSIAINAWTAVGFITPTLTWGAFPGNTLADVGSGIGVVHNALLLDRVERSIMRGPFRPFPRSLPLANGGGRFAILPKPPWFVTARTGAVVSEGLTRFRADGSEGLTRFRADGGVFGLMKTLLRALRA</sequence>
<evidence type="ECO:0000313" key="4">
    <source>
        <dbReference type="Proteomes" id="UP000629365"/>
    </source>
</evidence>
<dbReference type="Gene3D" id="3.40.605.10">
    <property type="entry name" value="Aldehyde Dehydrogenase, Chain A, domain 1"/>
    <property type="match status" value="1"/>
</dbReference>
<protein>
    <submittedName>
        <fullName evidence="3">Aldehyde dehydrogenase</fullName>
    </submittedName>
</protein>
<dbReference type="InterPro" id="IPR016162">
    <property type="entry name" value="Ald_DH_N"/>
</dbReference>
<evidence type="ECO:0000259" key="2">
    <source>
        <dbReference type="Pfam" id="PF00171"/>
    </source>
</evidence>
<keyword evidence="4" id="KW-1185">Reference proteome</keyword>
<keyword evidence="1" id="KW-0560">Oxidoreductase</keyword>
<feature type="domain" description="Aldehyde dehydrogenase" evidence="2">
    <location>
        <begin position="200"/>
        <end position="351"/>
    </location>
</feature>
<dbReference type="Pfam" id="PF00171">
    <property type="entry name" value="Aldedh"/>
    <property type="match status" value="1"/>
</dbReference>
<gene>
    <name evidence="3" type="ORF">GCM10007269_35580</name>
</gene>
<dbReference type="Gene3D" id="3.40.309.10">
    <property type="entry name" value="Aldehyde Dehydrogenase, Chain A, domain 2"/>
    <property type="match status" value="1"/>
</dbReference>
<dbReference type="InterPro" id="IPR015590">
    <property type="entry name" value="Aldehyde_DH_dom"/>
</dbReference>
<dbReference type="PANTHER" id="PTHR11699">
    <property type="entry name" value="ALDEHYDE DEHYDROGENASE-RELATED"/>
    <property type="match status" value="1"/>
</dbReference>
<evidence type="ECO:0000313" key="3">
    <source>
        <dbReference type="EMBL" id="GGD89800.1"/>
    </source>
</evidence>
<comment type="caution">
    <text evidence="3">The sequence shown here is derived from an EMBL/GenBank/DDBJ whole genome shotgun (WGS) entry which is preliminary data.</text>
</comment>
<proteinExistence type="predicted"/>
<name>A0ABQ1S115_9MICO</name>
<dbReference type="RefSeq" id="WP_188438075.1">
    <property type="nucleotide sequence ID" value="NZ_BMCM01000007.1"/>
</dbReference>
<dbReference type="InterPro" id="IPR016163">
    <property type="entry name" value="Ald_DH_C"/>
</dbReference>
<dbReference type="InterPro" id="IPR016161">
    <property type="entry name" value="Ald_DH/histidinol_DH"/>
</dbReference>
<organism evidence="3 4">
    <name type="scientific">Microbacterium murale</name>
    <dbReference type="NCBI Taxonomy" id="1081040"/>
    <lineage>
        <taxon>Bacteria</taxon>
        <taxon>Bacillati</taxon>
        <taxon>Actinomycetota</taxon>
        <taxon>Actinomycetes</taxon>
        <taxon>Micrococcales</taxon>
        <taxon>Microbacteriaceae</taxon>
        <taxon>Microbacterium</taxon>
    </lineage>
</organism>
<dbReference type="Proteomes" id="UP000629365">
    <property type="component" value="Unassembled WGS sequence"/>
</dbReference>
<accession>A0ABQ1S115</accession>